<dbReference type="Proteomes" id="UP001174208">
    <property type="component" value="Unassembled WGS sequence"/>
</dbReference>
<evidence type="ECO:0000313" key="2">
    <source>
        <dbReference type="Proteomes" id="UP001174208"/>
    </source>
</evidence>
<accession>A0ABT8KG49</accession>
<gene>
    <name evidence="1" type="ORF">P5G50_18505</name>
</gene>
<protein>
    <submittedName>
        <fullName evidence="1">Uncharacterized protein</fullName>
    </submittedName>
</protein>
<comment type="caution">
    <text evidence="1">The sequence shown here is derived from an EMBL/GenBank/DDBJ whole genome shotgun (WGS) entry which is preliminary data.</text>
</comment>
<name>A0ABT8KG49_9MICO</name>
<evidence type="ECO:0000313" key="1">
    <source>
        <dbReference type="EMBL" id="MDN4616444.1"/>
    </source>
</evidence>
<keyword evidence="2" id="KW-1185">Reference proteome</keyword>
<dbReference type="EMBL" id="JAROCF010000002">
    <property type="protein sequence ID" value="MDN4616444.1"/>
    <property type="molecule type" value="Genomic_DNA"/>
</dbReference>
<dbReference type="RefSeq" id="WP_301209623.1">
    <property type="nucleotide sequence ID" value="NZ_JAROCF010000002.1"/>
</dbReference>
<proteinExistence type="predicted"/>
<organism evidence="1 2">
    <name type="scientific">Leifsonia williamsii</name>
    <dbReference type="NCBI Taxonomy" id="3035919"/>
    <lineage>
        <taxon>Bacteria</taxon>
        <taxon>Bacillati</taxon>
        <taxon>Actinomycetota</taxon>
        <taxon>Actinomycetes</taxon>
        <taxon>Micrococcales</taxon>
        <taxon>Microbacteriaceae</taxon>
        <taxon>Leifsonia</taxon>
    </lineage>
</organism>
<sequence>MTDPMPTVRSLIDEARTHIETANSIGTSKPMTDYHLQLAQVKATLALAEQENIANLLAFIRIAMHEKSTITDQEGLQKLADRVVEGLGL</sequence>
<reference evidence="1" key="1">
    <citation type="submission" date="2023-06" db="EMBL/GenBank/DDBJ databases">
        <title>MT1 and MT2 Draft Genomes of Novel Species.</title>
        <authorList>
            <person name="Venkateswaran K."/>
        </authorList>
    </citation>
    <scope>NUCLEOTIDE SEQUENCE</scope>
    <source>
        <strain evidence="1">F6_8S_P_1B</strain>
    </source>
</reference>